<gene>
    <name evidence="3" type="ORF">BEMITA_LOCUS2749</name>
</gene>
<dbReference type="PANTHER" id="PTHR28624">
    <property type="entry name" value="COILED-COIL DOMAIN-CONTAINING PROTEIN 51"/>
    <property type="match status" value="1"/>
</dbReference>
<dbReference type="KEGG" id="btab:109042283"/>
<dbReference type="PANTHER" id="PTHR28624:SF1">
    <property type="entry name" value="MITOCHONDRIAL POTASSIUM CHANNEL"/>
    <property type="match status" value="1"/>
</dbReference>
<protein>
    <recommendedName>
        <fullName evidence="5">Coiled-coil domain-containing protein 51</fullName>
    </recommendedName>
</protein>
<keyword evidence="2" id="KW-0812">Transmembrane</keyword>
<keyword evidence="2" id="KW-0472">Membrane</keyword>
<evidence type="ECO:0000256" key="2">
    <source>
        <dbReference type="SAM" id="Phobius"/>
    </source>
</evidence>
<dbReference type="OrthoDB" id="6243211at2759"/>
<dbReference type="Proteomes" id="UP001152759">
    <property type="component" value="Chromosome 10"/>
</dbReference>
<keyword evidence="2" id="KW-1133">Transmembrane helix</keyword>
<feature type="coiled-coil region" evidence="1">
    <location>
        <begin position="73"/>
        <end position="114"/>
    </location>
</feature>
<keyword evidence="4" id="KW-1185">Reference proteome</keyword>
<dbReference type="EMBL" id="OU963871">
    <property type="protein sequence ID" value="CAH0383288.1"/>
    <property type="molecule type" value="Genomic_DNA"/>
</dbReference>
<feature type="transmembrane region" description="Helical" evidence="2">
    <location>
        <begin position="180"/>
        <end position="199"/>
    </location>
</feature>
<accession>A0A9P0A4Z3</accession>
<organism evidence="3 4">
    <name type="scientific">Bemisia tabaci</name>
    <name type="common">Sweetpotato whitefly</name>
    <name type="synonym">Aleurodes tabaci</name>
    <dbReference type="NCBI Taxonomy" id="7038"/>
    <lineage>
        <taxon>Eukaryota</taxon>
        <taxon>Metazoa</taxon>
        <taxon>Ecdysozoa</taxon>
        <taxon>Arthropoda</taxon>
        <taxon>Hexapoda</taxon>
        <taxon>Insecta</taxon>
        <taxon>Pterygota</taxon>
        <taxon>Neoptera</taxon>
        <taxon>Paraneoptera</taxon>
        <taxon>Hemiptera</taxon>
        <taxon>Sternorrhyncha</taxon>
        <taxon>Aleyrodoidea</taxon>
        <taxon>Aleyrodidae</taxon>
        <taxon>Aleyrodinae</taxon>
        <taxon>Bemisia</taxon>
    </lineage>
</organism>
<name>A0A9P0A4Z3_BEMTA</name>
<evidence type="ECO:0008006" key="5">
    <source>
        <dbReference type="Google" id="ProtNLM"/>
    </source>
</evidence>
<sequence>MSNIKKLIMGANGNIKNSWKALSLKPIETSHLKQSLVQKVENIRSNTQAGAALNSRVIEVISWYDKISGMDEVRSAQNKVLEAEMEFVEAQSKRREAHKELTSMQRSLKDLREEIDTTTRGEKRYLLLVTKEHEMLQEEQKLVENFNDCENRERETFTILSCAVKDSHEKERSQAMRTKYWSLIASVMGTLIGLVASTINGHARMKEIKKLLSDLKVAVMDQPPPPKIGPDIINSLTPLFKSSVAESDKMKEVVADYYESTRNILLVSVVAILIACWCR</sequence>
<keyword evidence="1" id="KW-0175">Coiled coil</keyword>
<evidence type="ECO:0000313" key="3">
    <source>
        <dbReference type="EMBL" id="CAH0383288.1"/>
    </source>
</evidence>
<reference evidence="3" key="1">
    <citation type="submission" date="2021-12" db="EMBL/GenBank/DDBJ databases">
        <authorList>
            <person name="King R."/>
        </authorList>
    </citation>
    <scope>NUCLEOTIDE SEQUENCE</scope>
</reference>
<proteinExistence type="predicted"/>
<evidence type="ECO:0000256" key="1">
    <source>
        <dbReference type="SAM" id="Coils"/>
    </source>
</evidence>
<evidence type="ECO:0000313" key="4">
    <source>
        <dbReference type="Proteomes" id="UP001152759"/>
    </source>
</evidence>
<dbReference type="AlphaFoldDB" id="A0A9P0A4Z3"/>
<dbReference type="InterPro" id="IPR037660">
    <property type="entry name" value="CCDC51"/>
</dbReference>